<comment type="subcellular location">
    <subcellularLocation>
        <location evidence="1">Cell inner membrane</location>
        <topology evidence="1">Peripheral membrane protein</topology>
        <orientation evidence="1">Cytoplasmic side</orientation>
    </subcellularLocation>
</comment>
<comment type="similarity">
    <text evidence="1">Belongs to the UPF0161 family.</text>
</comment>
<organism evidence="3 4">
    <name type="scientific">Phycisphaera mikurensis (strain NBRC 102666 / KCTC 22515 / FYK2301M01)</name>
    <dbReference type="NCBI Taxonomy" id="1142394"/>
    <lineage>
        <taxon>Bacteria</taxon>
        <taxon>Pseudomonadati</taxon>
        <taxon>Planctomycetota</taxon>
        <taxon>Phycisphaerae</taxon>
        <taxon>Phycisphaerales</taxon>
        <taxon>Phycisphaeraceae</taxon>
        <taxon>Phycisphaera</taxon>
    </lineage>
</organism>
<keyword evidence="1" id="KW-0997">Cell inner membrane</keyword>
<dbReference type="RefSeq" id="WP_014437972.1">
    <property type="nucleotide sequence ID" value="NC_017080.1"/>
</dbReference>
<dbReference type="InterPro" id="IPR002696">
    <property type="entry name" value="Membr_insert_effic_factor_YidD"/>
</dbReference>
<dbReference type="NCBIfam" id="TIGR00278">
    <property type="entry name" value="membrane protein insertion efficiency factor YidD"/>
    <property type="match status" value="1"/>
</dbReference>
<evidence type="ECO:0000313" key="3">
    <source>
        <dbReference type="EMBL" id="BAM04759.1"/>
    </source>
</evidence>
<evidence type="ECO:0000256" key="1">
    <source>
        <dbReference type="HAMAP-Rule" id="MF_00386"/>
    </source>
</evidence>
<sequence length="89" mass="9437">MKRRLDAAASATLRALVLFYRGAVRPLLGQGHCRFHPTCSAYALEAVAELGPWRGGWLTLRRLARCHPLGGPGGFDPVPPGRAGTDGSG</sequence>
<proteinExistence type="inferred from homology"/>
<dbReference type="HAMAP" id="MF_00386">
    <property type="entry name" value="UPF0161_YidD"/>
    <property type="match status" value="1"/>
</dbReference>
<protein>
    <recommendedName>
        <fullName evidence="1">Putative membrane protein insertion efficiency factor</fullName>
    </recommendedName>
</protein>
<dbReference type="PANTHER" id="PTHR33383:SF1">
    <property type="entry name" value="MEMBRANE PROTEIN INSERTION EFFICIENCY FACTOR-RELATED"/>
    <property type="match status" value="1"/>
</dbReference>
<dbReference type="eggNOG" id="COG0759">
    <property type="taxonomic scope" value="Bacteria"/>
</dbReference>
<evidence type="ECO:0000313" key="4">
    <source>
        <dbReference type="Proteomes" id="UP000007881"/>
    </source>
</evidence>
<gene>
    <name evidence="3" type="ordered locus">PSMK_26000</name>
</gene>
<dbReference type="KEGG" id="phm:PSMK_26000"/>
<keyword evidence="1" id="KW-0472">Membrane</keyword>
<dbReference type="PANTHER" id="PTHR33383">
    <property type="entry name" value="MEMBRANE PROTEIN INSERTION EFFICIENCY FACTOR-RELATED"/>
    <property type="match status" value="1"/>
</dbReference>
<dbReference type="SMART" id="SM01234">
    <property type="entry name" value="Haemolytic"/>
    <property type="match status" value="1"/>
</dbReference>
<dbReference type="AlphaFoldDB" id="I0IHM1"/>
<dbReference type="EMBL" id="AP012338">
    <property type="protein sequence ID" value="BAM04759.1"/>
    <property type="molecule type" value="Genomic_DNA"/>
</dbReference>
<evidence type="ECO:0000256" key="2">
    <source>
        <dbReference type="SAM" id="MobiDB-lite"/>
    </source>
</evidence>
<keyword evidence="4" id="KW-1185">Reference proteome</keyword>
<feature type="region of interest" description="Disordered" evidence="2">
    <location>
        <begin position="70"/>
        <end position="89"/>
    </location>
</feature>
<dbReference type="STRING" id="1142394.PSMK_26000"/>
<dbReference type="Pfam" id="PF01809">
    <property type="entry name" value="YidD"/>
    <property type="match status" value="1"/>
</dbReference>
<reference evidence="3 4" key="1">
    <citation type="submission" date="2012-02" db="EMBL/GenBank/DDBJ databases">
        <title>Complete genome sequence of Phycisphaera mikurensis NBRC 102666.</title>
        <authorList>
            <person name="Ankai A."/>
            <person name="Hosoyama A."/>
            <person name="Terui Y."/>
            <person name="Sekine M."/>
            <person name="Fukai R."/>
            <person name="Kato Y."/>
            <person name="Nakamura S."/>
            <person name="Yamada-Narita S."/>
            <person name="Kawakoshi A."/>
            <person name="Fukunaga Y."/>
            <person name="Yamazaki S."/>
            <person name="Fujita N."/>
        </authorList>
    </citation>
    <scope>NUCLEOTIDE SEQUENCE [LARGE SCALE GENOMIC DNA]</scope>
    <source>
        <strain evidence="4">NBRC 102666 / KCTC 22515 / FYK2301M01</strain>
    </source>
</reference>
<name>I0IHM1_PHYMF</name>
<dbReference type="Proteomes" id="UP000007881">
    <property type="component" value="Chromosome"/>
</dbReference>
<dbReference type="GO" id="GO:0005886">
    <property type="term" value="C:plasma membrane"/>
    <property type="evidence" value="ECO:0007669"/>
    <property type="project" value="UniProtKB-SubCell"/>
</dbReference>
<dbReference type="PATRIC" id="fig|1142394.8.peg.2687"/>
<comment type="function">
    <text evidence="1">Could be involved in insertion of integral membrane proteins into the membrane.</text>
</comment>
<accession>I0IHM1</accession>
<dbReference type="HOGENOM" id="CLU_144811_2_2_0"/>
<keyword evidence="1" id="KW-1003">Cell membrane</keyword>